<dbReference type="AlphaFoldDB" id="A0A645DU80"/>
<protein>
    <submittedName>
        <fullName evidence="1">Uncharacterized protein</fullName>
    </submittedName>
</protein>
<dbReference type="AntiFam" id="ANF00205">
    <property type="entry name" value="Shadow ORF (opposite nemA)"/>
</dbReference>
<accession>A0A645DU80</accession>
<proteinExistence type="predicted"/>
<evidence type="ECO:0000313" key="1">
    <source>
        <dbReference type="EMBL" id="MPM92839.1"/>
    </source>
</evidence>
<gene>
    <name evidence="1" type="ORF">SDC9_139975</name>
</gene>
<reference evidence="1" key="1">
    <citation type="submission" date="2019-08" db="EMBL/GenBank/DDBJ databases">
        <authorList>
            <person name="Kucharzyk K."/>
            <person name="Murdoch R.W."/>
            <person name="Higgins S."/>
            <person name="Loffler F."/>
        </authorList>
    </citation>
    <scope>NUCLEOTIDE SEQUENCE</scope>
</reference>
<organism evidence="1">
    <name type="scientific">bioreactor metagenome</name>
    <dbReference type="NCBI Taxonomy" id="1076179"/>
    <lineage>
        <taxon>unclassified sequences</taxon>
        <taxon>metagenomes</taxon>
        <taxon>ecological metagenomes</taxon>
    </lineage>
</organism>
<dbReference type="EMBL" id="VSSQ01039724">
    <property type="protein sequence ID" value="MPM92839.1"/>
    <property type="molecule type" value="Genomic_DNA"/>
</dbReference>
<comment type="caution">
    <text evidence="1">The sequence shown here is derived from an EMBL/GenBank/DDBJ whole genome shotgun (WGS) entry which is preliminary data.</text>
</comment>
<sequence>MLFPALGKAGRLDDGRAGFIRATADIQAGNAKAFKVTRNADALLLIQPVLDKFVAVDAHRHREVGAAGKTDAQNDFGDKTHAVEKVTAVFVGALIGVRAEELVYKVAVRRVDLYAVKPGNFGDHRALDKLFGHGFHLFGGQCAGHFANDLAHHGRRGDDLLAMQQAAHGLVARVVQLQKDSGVVSVHRFGKAHKAGDVLRVGGAQLVAGANAGLLINAADLGDDQPAAALGAVGIIADDLVRRLPCGRREPGAHCGHDDPVFQLDLADLAFFKKLWILHETSPSFR</sequence>
<name>A0A645DU80_9ZZZZ</name>